<dbReference type="Proteomes" id="UP001196870">
    <property type="component" value="Unassembled WGS sequence"/>
</dbReference>
<comment type="caution">
    <text evidence="1">The sequence shown here is derived from an EMBL/GenBank/DDBJ whole genome shotgun (WGS) entry which is preliminary data.</text>
</comment>
<keyword evidence="2" id="KW-1185">Reference proteome</keyword>
<dbReference type="PROSITE" id="PS51257">
    <property type="entry name" value="PROKAR_LIPOPROTEIN"/>
    <property type="match status" value="1"/>
</dbReference>
<accession>A0ABS5ESJ4</accession>
<dbReference type="EMBL" id="JAAGBB010000002">
    <property type="protein sequence ID" value="MBR0663272.1"/>
    <property type="molecule type" value="Genomic_DNA"/>
</dbReference>
<evidence type="ECO:0000313" key="1">
    <source>
        <dbReference type="EMBL" id="MBR0663272.1"/>
    </source>
</evidence>
<evidence type="ECO:0000313" key="2">
    <source>
        <dbReference type="Proteomes" id="UP001196870"/>
    </source>
</evidence>
<dbReference type="RefSeq" id="WP_211850856.1">
    <property type="nucleotide sequence ID" value="NZ_JAAGBB010000002.1"/>
</dbReference>
<dbReference type="InterPro" id="IPR011727">
    <property type="entry name" value="CHP02117"/>
</dbReference>
<protein>
    <submittedName>
        <fullName evidence="1">DUF2459 domain-containing protein</fullName>
    </submittedName>
</protein>
<organism evidence="1 2">
    <name type="scientific">Plastoroseomonas hellenica</name>
    <dbReference type="NCBI Taxonomy" id="2687306"/>
    <lineage>
        <taxon>Bacteria</taxon>
        <taxon>Pseudomonadati</taxon>
        <taxon>Pseudomonadota</taxon>
        <taxon>Alphaproteobacteria</taxon>
        <taxon>Acetobacterales</taxon>
        <taxon>Acetobacteraceae</taxon>
        <taxon>Plastoroseomonas</taxon>
    </lineage>
</organism>
<name>A0ABS5ESJ4_9PROT</name>
<dbReference type="Pfam" id="PF09601">
    <property type="entry name" value="DUF2459"/>
    <property type="match status" value="1"/>
</dbReference>
<sequence>MRSVTRRGLIGGALGLAGCSRIEAPAAFVQPPGLPAAEVVVTRRDWHTDICFPAADLPAPIDQVADRFPGVTWFAVGFGDRSWFMDGARGPLAILAALGGGPAALLFTGLSAPPEVAFERYDQVRLRIAPEGLAAAKRFIADQMESAEPLARGPYAGSLFYATRLPYAATYTCNTWTADALRAGGLGVDPTGVAFADQLMAAVRAERDRRRPDRPEA</sequence>
<proteinExistence type="predicted"/>
<reference evidence="2" key="1">
    <citation type="journal article" date="2021" name="Syst. Appl. Microbiol.">
        <title>Roseomonas hellenica sp. nov., isolated from roots of wild-growing Alkanna tinctoria.</title>
        <authorList>
            <person name="Rat A."/>
            <person name="Naranjo H.D."/>
            <person name="Lebbe L."/>
            <person name="Cnockaert M."/>
            <person name="Krigas N."/>
            <person name="Grigoriadou K."/>
            <person name="Maloupa E."/>
            <person name="Willems A."/>
        </authorList>
    </citation>
    <scope>NUCLEOTIDE SEQUENCE [LARGE SCALE GENOMIC DNA]</scope>
    <source>
        <strain evidence="2">LMG 31523</strain>
    </source>
</reference>
<gene>
    <name evidence="1" type="ORF">GXW71_02775</name>
</gene>